<keyword evidence="5" id="KW-0378">Hydrolase</keyword>
<dbReference type="CDD" id="cd01740">
    <property type="entry name" value="GATase1_FGAR_AT"/>
    <property type="match status" value="1"/>
</dbReference>
<dbReference type="Gene3D" id="3.40.50.880">
    <property type="match status" value="1"/>
</dbReference>
<dbReference type="Pfam" id="PF13507">
    <property type="entry name" value="GATase_5"/>
    <property type="match status" value="1"/>
</dbReference>
<dbReference type="InterPro" id="IPR010075">
    <property type="entry name" value="PRibForGlyAmidine_synth_PurQ"/>
</dbReference>
<dbReference type="AlphaFoldDB" id="A0A3B1CIY7"/>
<evidence type="ECO:0000256" key="6">
    <source>
        <dbReference type="ARBA" id="ARBA00022840"/>
    </source>
</evidence>
<dbReference type="SMART" id="SM01211">
    <property type="entry name" value="GATase_5"/>
    <property type="match status" value="1"/>
</dbReference>
<keyword evidence="4" id="KW-0658">Purine biosynthesis</keyword>
<keyword evidence="1" id="KW-0963">Cytoplasm</keyword>
<protein>
    <submittedName>
        <fullName evidence="8">Phosphoribosylformylglycinamidine synthase, glutamine amidotransferase subunit</fullName>
        <ecNumber evidence="8">6.3.5.3</ecNumber>
    </submittedName>
</protein>
<dbReference type="GO" id="GO:0004642">
    <property type="term" value="F:phosphoribosylformylglycinamidine synthase activity"/>
    <property type="evidence" value="ECO:0007669"/>
    <property type="project" value="UniProtKB-EC"/>
</dbReference>
<dbReference type="NCBIfam" id="TIGR01737">
    <property type="entry name" value="FGAM_synth_I"/>
    <property type="match status" value="1"/>
</dbReference>
<dbReference type="GO" id="GO:0006189">
    <property type="term" value="P:'de novo' IMP biosynthetic process"/>
    <property type="evidence" value="ECO:0007669"/>
    <property type="project" value="InterPro"/>
</dbReference>
<evidence type="ECO:0000256" key="4">
    <source>
        <dbReference type="ARBA" id="ARBA00022755"/>
    </source>
</evidence>
<name>A0A3B1CIY7_9ZZZZ</name>
<dbReference type="PANTHER" id="PTHR47552:SF1">
    <property type="entry name" value="PHOSPHORIBOSYLFORMYLGLYCINAMIDINE SYNTHASE SUBUNIT PURQ"/>
    <property type="match status" value="1"/>
</dbReference>
<dbReference type="GO" id="GO:0016740">
    <property type="term" value="F:transferase activity"/>
    <property type="evidence" value="ECO:0007669"/>
    <property type="project" value="UniProtKB-KW"/>
</dbReference>
<keyword evidence="2 8" id="KW-0436">Ligase</keyword>
<keyword evidence="8" id="KW-0808">Transferase</keyword>
<keyword evidence="3" id="KW-0547">Nucleotide-binding</keyword>
<sequence length="231" mass="25185">MKFAIIEFPGSNCDHDCHYAITGALGHQAEYVWYQENSLAGFDIVILPGGFSYGDYLRAGAIARFSPVMDAVARFANEGGPVLGICNGFQILTEAGLLPGALMRNVSMKFVCKNIYIKAETSDSFLTHDIDKGDVLSIPVAHMEGRYVADDNTLKRLEDDDRVLFRYCDPSGEPSDKANPNGSLHNIAGIVSTKRNVAGMMPHPERVCEEIIGGVDGLKIFQSMISYLTAV</sequence>
<dbReference type="PANTHER" id="PTHR47552">
    <property type="entry name" value="PHOSPHORIBOSYLFORMYLGLYCINAMIDINE SYNTHASE SUBUNIT PURQ"/>
    <property type="match status" value="1"/>
</dbReference>
<dbReference type="SUPFAM" id="SSF52317">
    <property type="entry name" value="Class I glutamine amidotransferase-like"/>
    <property type="match status" value="1"/>
</dbReference>
<gene>
    <name evidence="8" type="ORF">MNBD_NITROSPINAE03-1131</name>
</gene>
<dbReference type="PROSITE" id="PS51273">
    <property type="entry name" value="GATASE_TYPE_1"/>
    <property type="match status" value="1"/>
</dbReference>
<dbReference type="EC" id="6.3.5.3" evidence="8"/>
<reference evidence="8" key="1">
    <citation type="submission" date="2018-06" db="EMBL/GenBank/DDBJ databases">
        <authorList>
            <person name="Zhirakovskaya E."/>
        </authorList>
    </citation>
    <scope>NUCLEOTIDE SEQUENCE</scope>
</reference>
<dbReference type="EMBL" id="UOGB01000284">
    <property type="protein sequence ID" value="VAX23958.1"/>
    <property type="molecule type" value="Genomic_DNA"/>
</dbReference>
<evidence type="ECO:0000256" key="5">
    <source>
        <dbReference type="ARBA" id="ARBA00022801"/>
    </source>
</evidence>
<dbReference type="GO" id="GO:0005524">
    <property type="term" value="F:ATP binding"/>
    <property type="evidence" value="ECO:0007669"/>
    <property type="project" value="UniProtKB-KW"/>
</dbReference>
<evidence type="ECO:0000256" key="7">
    <source>
        <dbReference type="ARBA" id="ARBA00022962"/>
    </source>
</evidence>
<evidence type="ECO:0000256" key="2">
    <source>
        <dbReference type="ARBA" id="ARBA00022598"/>
    </source>
</evidence>
<dbReference type="PIRSF" id="PIRSF001586">
    <property type="entry name" value="FGAM_synth_I"/>
    <property type="match status" value="1"/>
</dbReference>
<keyword evidence="6" id="KW-0067">ATP-binding</keyword>
<evidence type="ECO:0000256" key="1">
    <source>
        <dbReference type="ARBA" id="ARBA00022490"/>
    </source>
</evidence>
<dbReference type="HAMAP" id="MF_00421">
    <property type="entry name" value="PurQ"/>
    <property type="match status" value="1"/>
</dbReference>
<evidence type="ECO:0000313" key="8">
    <source>
        <dbReference type="EMBL" id="VAX23958.1"/>
    </source>
</evidence>
<dbReference type="InterPro" id="IPR029062">
    <property type="entry name" value="Class_I_gatase-like"/>
</dbReference>
<accession>A0A3B1CIY7</accession>
<organism evidence="8">
    <name type="scientific">hydrothermal vent metagenome</name>
    <dbReference type="NCBI Taxonomy" id="652676"/>
    <lineage>
        <taxon>unclassified sequences</taxon>
        <taxon>metagenomes</taxon>
        <taxon>ecological metagenomes</taxon>
    </lineage>
</organism>
<evidence type="ECO:0000256" key="3">
    <source>
        <dbReference type="ARBA" id="ARBA00022741"/>
    </source>
</evidence>
<proteinExistence type="inferred from homology"/>
<dbReference type="NCBIfam" id="NF002957">
    <property type="entry name" value="PRK03619.1"/>
    <property type="match status" value="1"/>
</dbReference>
<keyword evidence="7 8" id="KW-0315">Glutamine amidotransferase</keyword>
<dbReference type="GO" id="GO:0016787">
    <property type="term" value="F:hydrolase activity"/>
    <property type="evidence" value="ECO:0007669"/>
    <property type="project" value="UniProtKB-KW"/>
</dbReference>